<keyword evidence="3" id="KW-1185">Reference proteome</keyword>
<feature type="compositionally biased region" description="Low complexity" evidence="1">
    <location>
        <begin position="152"/>
        <end position="172"/>
    </location>
</feature>
<evidence type="ECO:0000313" key="2">
    <source>
        <dbReference type="EMBL" id="KMQ92743.1"/>
    </source>
</evidence>
<feature type="compositionally biased region" description="Polar residues" evidence="1">
    <location>
        <begin position="123"/>
        <end position="151"/>
    </location>
</feature>
<keyword evidence="2" id="KW-0808">Transferase</keyword>
<name>A0A0J7KQW6_LASNI</name>
<dbReference type="STRING" id="67767.A0A0J7KQW6"/>
<sequence>MCGAELRPVEATTTTYPVARCREEFDETIRTVSEPECTKRRIDSAGTGSTRSVPDARSGRQGFSKGSASLQSLVRRRSRRHGGSSLPSEIELSSRQAVYPAVPSDLIKDTGGAAVFRNEEEAQTATPTSTLVYATSSAQPSTSRADNPTQDVSSSASNVATTTGSNVTSTTNGGRFGNAAISLLRTTGVAKPGPSTSSSWNNSAEQQESDYVVDPVQGNAYYKGQFLGKVRFFGLNYLPFIVSEYTQRF</sequence>
<reference evidence="2 3" key="1">
    <citation type="submission" date="2015-04" db="EMBL/GenBank/DDBJ databases">
        <title>Lasius niger genome sequencing.</title>
        <authorList>
            <person name="Konorov E.A."/>
            <person name="Nikitin M.A."/>
            <person name="Kirill M.V."/>
            <person name="Chang P."/>
        </authorList>
    </citation>
    <scope>NUCLEOTIDE SEQUENCE [LARGE SCALE GENOMIC DNA]</scope>
    <source>
        <tissue evidence="2">Whole</tissue>
    </source>
</reference>
<comment type="caution">
    <text evidence="2">The sequence shown here is derived from an EMBL/GenBank/DDBJ whole genome shotgun (WGS) entry which is preliminary data.</text>
</comment>
<evidence type="ECO:0000313" key="3">
    <source>
        <dbReference type="Proteomes" id="UP000036403"/>
    </source>
</evidence>
<evidence type="ECO:0000256" key="1">
    <source>
        <dbReference type="SAM" id="MobiDB-lite"/>
    </source>
</evidence>
<keyword evidence="2" id="KW-0418">Kinase</keyword>
<feature type="region of interest" description="Disordered" evidence="1">
    <location>
        <begin position="120"/>
        <end position="172"/>
    </location>
</feature>
<accession>A0A0J7KQW6</accession>
<proteinExistence type="predicted"/>
<protein>
    <submittedName>
        <fullName evidence="2">Serine threonine-protein kinase plk2</fullName>
    </submittedName>
</protein>
<dbReference type="AlphaFoldDB" id="A0A0J7KQW6"/>
<feature type="region of interest" description="Disordered" evidence="1">
    <location>
        <begin position="39"/>
        <end position="95"/>
    </location>
</feature>
<organism evidence="2 3">
    <name type="scientific">Lasius niger</name>
    <name type="common">Black garden ant</name>
    <dbReference type="NCBI Taxonomy" id="67767"/>
    <lineage>
        <taxon>Eukaryota</taxon>
        <taxon>Metazoa</taxon>
        <taxon>Ecdysozoa</taxon>
        <taxon>Arthropoda</taxon>
        <taxon>Hexapoda</taxon>
        <taxon>Insecta</taxon>
        <taxon>Pterygota</taxon>
        <taxon>Neoptera</taxon>
        <taxon>Endopterygota</taxon>
        <taxon>Hymenoptera</taxon>
        <taxon>Apocrita</taxon>
        <taxon>Aculeata</taxon>
        <taxon>Formicoidea</taxon>
        <taxon>Formicidae</taxon>
        <taxon>Formicinae</taxon>
        <taxon>Lasius</taxon>
        <taxon>Lasius</taxon>
    </lineage>
</organism>
<dbReference type="OrthoDB" id="408964at2759"/>
<dbReference type="Proteomes" id="UP000036403">
    <property type="component" value="Unassembled WGS sequence"/>
</dbReference>
<dbReference type="PaxDb" id="67767-A0A0J7KQW6"/>
<gene>
    <name evidence="2" type="ORF">RF55_7233</name>
</gene>
<dbReference type="GO" id="GO:0016301">
    <property type="term" value="F:kinase activity"/>
    <property type="evidence" value="ECO:0007669"/>
    <property type="project" value="UniProtKB-KW"/>
</dbReference>
<dbReference type="EMBL" id="LBMM01004165">
    <property type="protein sequence ID" value="KMQ92743.1"/>
    <property type="molecule type" value="Genomic_DNA"/>
</dbReference>